<dbReference type="RefSeq" id="WP_378213285.1">
    <property type="nucleotide sequence ID" value="NZ_JBHLZP010000912.1"/>
</dbReference>
<name>A0ABV5YYH1_9ACTN</name>
<comment type="subcellular location">
    <subcellularLocation>
        <location evidence="1">Cell membrane</location>
        <topology evidence="1">Peripheral membrane protein</topology>
    </subcellularLocation>
</comment>
<evidence type="ECO:0000256" key="1">
    <source>
        <dbReference type="ARBA" id="ARBA00004202"/>
    </source>
</evidence>
<dbReference type="SUPFAM" id="SSF52540">
    <property type="entry name" value="P-loop containing nucleoside triphosphate hydrolases"/>
    <property type="match status" value="1"/>
</dbReference>
<evidence type="ECO:0000313" key="7">
    <source>
        <dbReference type="EMBL" id="MFB9840073.1"/>
    </source>
</evidence>
<organism evidence="7 8">
    <name type="scientific">Actinoallomurus acaciae</name>
    <dbReference type="NCBI Taxonomy" id="502577"/>
    <lineage>
        <taxon>Bacteria</taxon>
        <taxon>Bacillati</taxon>
        <taxon>Actinomycetota</taxon>
        <taxon>Actinomycetes</taxon>
        <taxon>Streptosporangiales</taxon>
        <taxon>Thermomonosporaceae</taxon>
        <taxon>Actinoallomurus</taxon>
    </lineage>
</organism>
<dbReference type="InterPro" id="IPR003439">
    <property type="entry name" value="ABC_transporter-like_ATP-bd"/>
</dbReference>
<accession>A0ABV5YYH1</accession>
<evidence type="ECO:0000256" key="3">
    <source>
        <dbReference type="ARBA" id="ARBA00022741"/>
    </source>
</evidence>
<dbReference type="PANTHER" id="PTHR42711">
    <property type="entry name" value="ABC TRANSPORTER ATP-BINDING PROTEIN"/>
    <property type="match status" value="1"/>
</dbReference>
<dbReference type="InterPro" id="IPR027417">
    <property type="entry name" value="P-loop_NTPase"/>
</dbReference>
<dbReference type="Proteomes" id="UP001589627">
    <property type="component" value="Unassembled WGS sequence"/>
</dbReference>
<keyword evidence="2" id="KW-0813">Transport</keyword>
<gene>
    <name evidence="7" type="ORF">ACFFNX_48790</name>
</gene>
<dbReference type="SMART" id="SM00382">
    <property type="entry name" value="AAA"/>
    <property type="match status" value="1"/>
</dbReference>
<dbReference type="InterPro" id="IPR050763">
    <property type="entry name" value="ABC_transporter_ATP-binding"/>
</dbReference>
<proteinExistence type="predicted"/>
<evidence type="ECO:0000256" key="4">
    <source>
        <dbReference type="ARBA" id="ARBA00022840"/>
    </source>
</evidence>
<dbReference type="InterPro" id="IPR003593">
    <property type="entry name" value="AAA+_ATPase"/>
</dbReference>
<dbReference type="Pfam" id="PF00005">
    <property type="entry name" value="ABC_tran"/>
    <property type="match status" value="1"/>
</dbReference>
<reference evidence="7 8" key="1">
    <citation type="submission" date="2024-09" db="EMBL/GenBank/DDBJ databases">
        <authorList>
            <person name="Sun Q."/>
            <person name="Mori K."/>
        </authorList>
    </citation>
    <scope>NUCLEOTIDE SEQUENCE [LARGE SCALE GENOMIC DNA]</scope>
    <source>
        <strain evidence="7 8">TBRC 0563</strain>
    </source>
</reference>
<comment type="caution">
    <text evidence="7">The sequence shown here is derived from an EMBL/GenBank/DDBJ whole genome shotgun (WGS) entry which is preliminary data.</text>
</comment>
<keyword evidence="5" id="KW-0046">Antibiotic resistance</keyword>
<feature type="non-terminal residue" evidence="7">
    <location>
        <position position="1"/>
    </location>
</feature>
<sequence>PVAVVRGLRVRYGPVSALRGVDLAVARGEVVALEGRNGAGKSSLLSSLVGLVRPEAGRVEVLGAAPHELRARAMVRRAGLVPQDPADLLYAETVAAECRAADRDMAAPEGTCRALFGRLAPGVTDDAHPRDLSEGRRLCLALAVILTGRPPLILLDEPTRGLDYAAKTRLVEILRELAADDHAIMLATHDVELAAEVADRVVVVAEGEVVSDGPTEEVLVSSPAFAPQMSKIFAPLPLLTVAQATAALLEDS</sequence>
<keyword evidence="3" id="KW-0547">Nucleotide-binding</keyword>
<evidence type="ECO:0000256" key="2">
    <source>
        <dbReference type="ARBA" id="ARBA00022448"/>
    </source>
</evidence>
<dbReference type="EMBL" id="JBHLZP010000912">
    <property type="protein sequence ID" value="MFB9840073.1"/>
    <property type="molecule type" value="Genomic_DNA"/>
</dbReference>
<dbReference type="GO" id="GO:0005524">
    <property type="term" value="F:ATP binding"/>
    <property type="evidence" value="ECO:0007669"/>
    <property type="project" value="UniProtKB-KW"/>
</dbReference>
<keyword evidence="8" id="KW-1185">Reference proteome</keyword>
<keyword evidence="4 7" id="KW-0067">ATP-binding</keyword>
<dbReference type="PROSITE" id="PS50893">
    <property type="entry name" value="ABC_TRANSPORTER_2"/>
    <property type="match status" value="1"/>
</dbReference>
<evidence type="ECO:0000313" key="8">
    <source>
        <dbReference type="Proteomes" id="UP001589627"/>
    </source>
</evidence>
<dbReference type="Gene3D" id="3.40.50.300">
    <property type="entry name" value="P-loop containing nucleotide triphosphate hydrolases"/>
    <property type="match status" value="1"/>
</dbReference>
<protein>
    <submittedName>
        <fullName evidence="7">ATP-binding cassette domain-containing protein</fullName>
    </submittedName>
</protein>
<dbReference type="PANTHER" id="PTHR42711:SF17">
    <property type="entry name" value="ABC TRANSPORTER ATP-BINDING PROTEIN"/>
    <property type="match status" value="1"/>
</dbReference>
<evidence type="ECO:0000256" key="5">
    <source>
        <dbReference type="ARBA" id="ARBA00023251"/>
    </source>
</evidence>
<evidence type="ECO:0000259" key="6">
    <source>
        <dbReference type="PROSITE" id="PS50893"/>
    </source>
</evidence>
<feature type="domain" description="ABC transporter" evidence="6">
    <location>
        <begin position="2"/>
        <end position="231"/>
    </location>
</feature>